<dbReference type="InterPro" id="IPR035086">
    <property type="entry name" value="DgcN-like_C"/>
</dbReference>
<feature type="domain" description="D-glutamate N-acetyltransferase-like C-terminal" evidence="1">
    <location>
        <begin position="140"/>
        <end position="333"/>
    </location>
</feature>
<dbReference type="Pfam" id="PF17396">
    <property type="entry name" value="DUF1611_N"/>
    <property type="match status" value="1"/>
</dbReference>
<dbReference type="Pfam" id="PF07755">
    <property type="entry name" value="DUF1611"/>
    <property type="match status" value="1"/>
</dbReference>
<proteinExistence type="predicted"/>
<dbReference type="Proteomes" id="UP000500938">
    <property type="component" value="Chromosome"/>
</dbReference>
<organism evidence="3 4">
    <name type="scientific">Gemmatimonas groenlandica</name>
    <dbReference type="NCBI Taxonomy" id="2732249"/>
    <lineage>
        <taxon>Bacteria</taxon>
        <taxon>Pseudomonadati</taxon>
        <taxon>Gemmatimonadota</taxon>
        <taxon>Gemmatimonadia</taxon>
        <taxon>Gemmatimonadales</taxon>
        <taxon>Gemmatimonadaceae</taxon>
        <taxon>Gemmatimonas</taxon>
    </lineage>
</organism>
<evidence type="ECO:0000259" key="2">
    <source>
        <dbReference type="Pfam" id="PF17396"/>
    </source>
</evidence>
<dbReference type="KEGG" id="ggr:HKW67_10855"/>
<dbReference type="EMBL" id="CP053085">
    <property type="protein sequence ID" value="QJR35966.1"/>
    <property type="molecule type" value="Genomic_DNA"/>
</dbReference>
<accession>A0A6M4IRD9</accession>
<dbReference type="InterPro" id="IPR035402">
    <property type="entry name" value="DgcN-like_N"/>
</dbReference>
<dbReference type="InterPro" id="IPR011669">
    <property type="entry name" value="DgcN-like"/>
</dbReference>
<evidence type="ECO:0000313" key="3">
    <source>
        <dbReference type="EMBL" id="QJR35966.1"/>
    </source>
</evidence>
<sequence length="363" mass="38292">MALSRRFLILAEGSFGPLSSKTANACIRYVPDEVAAVLDSRTAGRKAQDVLGFGGNIPVVDSFAAGMIHLPNALLIGIAPAGGQFPDAWRSIVCDALRAGLDVWSGLHTMLGDDPEFAALAAVSGATIRDLRRMPSGLEVASGRVRDVEATVVLTVGTDCNIGKMTAQLQVQSSVRQLGHRVNFAATGQTGILVEGRGIAVDAVIADFIAGAAESLTIEAAAEADIVLVEGQGSIIHPAYSGVTLGLMHGALPHAMVLCAQPSRTSIHRNPWVSIPSLSEMIRLYEAAMEPLRPSPVIAIALNTFDLDDREARLAVERVRSETGLPTTDPVRYEPLVIAEAIAAFHVERVSERNVLSPPAMIG</sequence>
<dbReference type="Gene3D" id="3.40.50.720">
    <property type="entry name" value="NAD(P)-binding Rossmann-like Domain"/>
    <property type="match status" value="1"/>
</dbReference>
<reference evidence="3 4" key="1">
    <citation type="submission" date="2020-05" db="EMBL/GenBank/DDBJ databases">
        <title>Complete genome sequence of Gemmatimonas greenlandica TET16.</title>
        <authorList>
            <person name="Zeng Y."/>
        </authorList>
    </citation>
    <scope>NUCLEOTIDE SEQUENCE [LARGE SCALE GENOMIC DNA]</scope>
    <source>
        <strain evidence="3 4">TET16</strain>
    </source>
</reference>
<evidence type="ECO:0000313" key="4">
    <source>
        <dbReference type="Proteomes" id="UP000500938"/>
    </source>
</evidence>
<dbReference type="PANTHER" id="PTHR40690:SF1">
    <property type="entry name" value="DUF1611 DOMAIN-CONTAINING PROTEIN"/>
    <property type="match status" value="1"/>
</dbReference>
<dbReference type="RefSeq" id="WP_171225397.1">
    <property type="nucleotide sequence ID" value="NZ_CP053085.1"/>
</dbReference>
<dbReference type="Gene3D" id="3.40.50.300">
    <property type="entry name" value="P-loop containing nucleotide triphosphate hydrolases"/>
    <property type="match status" value="1"/>
</dbReference>
<dbReference type="PIRSF" id="PIRSF026760">
    <property type="entry name" value="UCP026760"/>
    <property type="match status" value="1"/>
</dbReference>
<evidence type="ECO:0000259" key="1">
    <source>
        <dbReference type="Pfam" id="PF07755"/>
    </source>
</evidence>
<name>A0A6M4IRD9_9BACT</name>
<dbReference type="AlphaFoldDB" id="A0A6M4IRD9"/>
<dbReference type="SUPFAM" id="SSF52540">
    <property type="entry name" value="P-loop containing nucleoside triphosphate hydrolases"/>
    <property type="match status" value="1"/>
</dbReference>
<protein>
    <submittedName>
        <fullName evidence="3">DUF1611 domain-containing protein</fullName>
    </submittedName>
</protein>
<gene>
    <name evidence="3" type="ORF">HKW67_10855</name>
</gene>
<dbReference type="InterPro" id="IPR027417">
    <property type="entry name" value="P-loop_NTPase"/>
</dbReference>
<keyword evidence="4" id="KW-1185">Reference proteome</keyword>
<feature type="domain" description="D-glutamate N-acetyltransferase-like N-terminal" evidence="2">
    <location>
        <begin position="41"/>
        <end position="133"/>
    </location>
</feature>
<dbReference type="PANTHER" id="PTHR40690">
    <property type="entry name" value="GLL3100 PROTEIN"/>
    <property type="match status" value="1"/>
</dbReference>